<dbReference type="InterPro" id="IPR045357">
    <property type="entry name" value="Aminopeptidase_N-like_N"/>
</dbReference>
<evidence type="ECO:0000256" key="13">
    <source>
        <dbReference type="PIRSR" id="PIRSR634016-1"/>
    </source>
</evidence>
<evidence type="ECO:0000256" key="10">
    <source>
        <dbReference type="ARBA" id="ARBA00023049"/>
    </source>
</evidence>
<evidence type="ECO:0000256" key="12">
    <source>
        <dbReference type="ARBA" id="ARBA00023180"/>
    </source>
</evidence>
<feature type="domain" description="ERAP1-like C-terminal" evidence="17">
    <location>
        <begin position="654"/>
        <end position="978"/>
    </location>
</feature>
<evidence type="ECO:0000256" key="9">
    <source>
        <dbReference type="ARBA" id="ARBA00022989"/>
    </source>
</evidence>
<dbReference type="InterPro" id="IPR014782">
    <property type="entry name" value="Peptidase_M1_dom"/>
</dbReference>
<evidence type="ECO:0000256" key="5">
    <source>
        <dbReference type="ARBA" id="ARBA00022723"/>
    </source>
</evidence>
<keyword evidence="11" id="KW-0472">Membrane</keyword>
<evidence type="ECO:0000256" key="7">
    <source>
        <dbReference type="ARBA" id="ARBA00022833"/>
    </source>
</evidence>
<dbReference type="Pfam" id="PF17900">
    <property type="entry name" value="Peptidase_M1_N"/>
    <property type="match status" value="1"/>
</dbReference>
<keyword evidence="20" id="KW-1185">Reference proteome</keyword>
<dbReference type="Gene3D" id="1.25.50.20">
    <property type="match status" value="1"/>
</dbReference>
<keyword evidence="7 14" id="KW-0862">Zinc</keyword>
<dbReference type="InterPro" id="IPR001930">
    <property type="entry name" value="Peptidase_M1"/>
</dbReference>
<keyword evidence="5 14" id="KW-0479">Metal-binding</keyword>
<evidence type="ECO:0000256" key="2">
    <source>
        <dbReference type="ARBA" id="ARBA00010136"/>
    </source>
</evidence>
<keyword evidence="4" id="KW-0812">Transmembrane</keyword>
<evidence type="ECO:0000256" key="8">
    <source>
        <dbReference type="ARBA" id="ARBA00022968"/>
    </source>
</evidence>
<evidence type="ECO:0000256" key="15">
    <source>
        <dbReference type="PIRSR" id="PIRSR634016-4"/>
    </source>
</evidence>
<proteinExistence type="inferred from homology"/>
<evidence type="ECO:0000256" key="4">
    <source>
        <dbReference type="ARBA" id="ARBA00022692"/>
    </source>
</evidence>
<dbReference type="GO" id="GO:0070006">
    <property type="term" value="F:metalloaminopeptidase activity"/>
    <property type="evidence" value="ECO:0007669"/>
    <property type="project" value="TreeGrafter"/>
</dbReference>
<dbReference type="PANTHER" id="PTHR11533:SF299">
    <property type="entry name" value="AMINOPEPTIDASE"/>
    <property type="match status" value="1"/>
</dbReference>
<gene>
    <name evidence="19" type="ORF">LY90DRAFT_672703</name>
</gene>
<comment type="similarity">
    <text evidence="2">Belongs to the peptidase M1 family.</text>
</comment>
<dbReference type="FunFam" id="1.10.390.10:FF:000033">
    <property type="entry name" value="Endoplasmic reticulum aminopeptidase 1b"/>
    <property type="match status" value="1"/>
</dbReference>
<evidence type="ECO:0000256" key="11">
    <source>
        <dbReference type="ARBA" id="ARBA00023136"/>
    </source>
</evidence>
<dbReference type="Gene3D" id="2.60.40.1730">
    <property type="entry name" value="tricorn interacting facor f3 domain"/>
    <property type="match status" value="1"/>
</dbReference>
<dbReference type="Pfam" id="PF01433">
    <property type="entry name" value="Peptidase_M1"/>
    <property type="match status" value="1"/>
</dbReference>
<feature type="domain" description="Aminopeptidase N-like N-terminal" evidence="18">
    <location>
        <begin position="102"/>
        <end position="288"/>
    </location>
</feature>
<dbReference type="GO" id="GO:0005737">
    <property type="term" value="C:cytoplasm"/>
    <property type="evidence" value="ECO:0007669"/>
    <property type="project" value="TreeGrafter"/>
</dbReference>
<dbReference type="OrthoDB" id="10031169at2759"/>
<dbReference type="Proteomes" id="UP000193920">
    <property type="component" value="Unassembled WGS sequence"/>
</dbReference>
<sequence length="1021" mass="120176">MESDISDSDDEVIDIESDALEVVDVDMDTESDVFELSNGESNIVTGIPEMNTDIFDIETSIPEMNTDIFDIETGIPEFDKGDIETETDVVYSDTRLPENVLPMAYRLDFYTSIENSTFDGKEEIDIEILKDTNSIIFHSENLSLSNITISNENEVLKPNSIRFTKESNFVTLNFNETLKSETNYTLHMQYSGKLNSYNMGYFIKEYYNEDDSQSRMAATQFEAAEARRAFPCFDEPQLKATFQLNMTVDDGYNALSNMNVVEIKEIENSNLKQKKYIFANSVKMSTYLVAFMVSKFQSISDKYNDVDVSIYFTPDLIKDTKYSLKLAIKLLKFYEDLFKIPYPLPKLDLVGIPDFWVGGMENWGLINFRSESILWNEETGTVIDKYGVVTLIAHEIAHQWFGNLVTMKWWDNFWLNEDYMQNIATNVVEPELGITNNWYYEYHFIFSNDIIDKINSVYNYSPNPKYHEDWDIISIYNKGESIIRMMEFWLNKMNDNHSTSTTSIEDNYFYKRIHEYLDLYKYNNVDSQQLYETLESYDDNGQPLYHVSEIMESFIKQKGIPIVMMERISNDHDQIITLSQEQLVSIDIKQKNTMIQGNSTWFIPYSYSIYSNSTGKPELLESHYITLEDNDDRKSKTTISLPTKDDEATNTKIFIKGNEDQKGYYLVQYDDESIQVACEWLKSDLNFMSYINRAGFISDIFNQLLEDRAENPITILNCLDYLKNEKSTIVWIKVLEYFNVLIKRYKRNNMEKNELIMKYISDLIKNIFEDIGWVEKEKEGIEKKSGIEDNTIINRKELRLSLMDLGDHNEENNRAKALYYYNEIKNGTYSENLEEYILDYIFETGIKYGDVDESDIDFILNKLDSETSKFDKYSLMSGLKQVSDASLRKKILEKFSNDIENDFNLDDDEYQDLKIELLLNWASEDYYLCFTFVRDHWDDYFKEKYLNDNDNLINLIEKIYSKSKKENEHFQEIATWINVIDKEEKKINLENEIIDKDHNDNNLENEENENDPIILWLKEHY</sequence>
<keyword evidence="10" id="KW-0482">Metalloprotease</keyword>
<comment type="caution">
    <text evidence="19">The sequence shown here is derived from an EMBL/GenBank/DDBJ whole genome shotgun (WGS) entry which is preliminary data.</text>
</comment>
<dbReference type="Pfam" id="PF11838">
    <property type="entry name" value="ERAP1_C"/>
    <property type="match status" value="1"/>
</dbReference>
<reference evidence="19 20" key="1">
    <citation type="submission" date="2016-08" db="EMBL/GenBank/DDBJ databases">
        <title>A Parts List for Fungal Cellulosomes Revealed by Comparative Genomics.</title>
        <authorList>
            <consortium name="DOE Joint Genome Institute"/>
            <person name="Haitjema C.H."/>
            <person name="Gilmore S.P."/>
            <person name="Henske J.K."/>
            <person name="Solomon K.V."/>
            <person name="De Groot R."/>
            <person name="Kuo A."/>
            <person name="Mondo S.J."/>
            <person name="Salamov A.A."/>
            <person name="Labutti K."/>
            <person name="Zhao Z."/>
            <person name="Chiniquy J."/>
            <person name="Barry K."/>
            <person name="Brewer H.M."/>
            <person name="Purvine S.O."/>
            <person name="Wright A.T."/>
            <person name="Boxma B."/>
            <person name="Van Alen T."/>
            <person name="Hackstein J.H."/>
            <person name="Baker S.E."/>
            <person name="Grigoriev I.V."/>
            <person name="O'Malley M.A."/>
        </authorList>
    </citation>
    <scope>NUCLEOTIDE SEQUENCE [LARGE SCALE GENOMIC DNA]</scope>
    <source>
        <strain evidence="19 20">G1</strain>
    </source>
</reference>
<dbReference type="InterPro" id="IPR024571">
    <property type="entry name" value="ERAP1-like_C_dom"/>
</dbReference>
<dbReference type="SUPFAM" id="SSF55486">
    <property type="entry name" value="Metalloproteases ('zincins'), catalytic domain"/>
    <property type="match status" value="1"/>
</dbReference>
<dbReference type="SUPFAM" id="SSF63737">
    <property type="entry name" value="Leukotriene A4 hydrolase N-terminal domain"/>
    <property type="match status" value="1"/>
</dbReference>
<dbReference type="PRINTS" id="PR00756">
    <property type="entry name" value="ALADIPTASE"/>
</dbReference>
<evidence type="ECO:0000256" key="1">
    <source>
        <dbReference type="ARBA" id="ARBA00004606"/>
    </source>
</evidence>
<dbReference type="STRING" id="1754190.A0A1Y2BSW0"/>
<dbReference type="GO" id="GO:0016020">
    <property type="term" value="C:membrane"/>
    <property type="evidence" value="ECO:0007669"/>
    <property type="project" value="UniProtKB-SubCell"/>
</dbReference>
<organism evidence="19 20">
    <name type="scientific">Neocallimastix californiae</name>
    <dbReference type="NCBI Taxonomy" id="1754190"/>
    <lineage>
        <taxon>Eukaryota</taxon>
        <taxon>Fungi</taxon>
        <taxon>Fungi incertae sedis</taxon>
        <taxon>Chytridiomycota</taxon>
        <taxon>Chytridiomycota incertae sedis</taxon>
        <taxon>Neocallimastigomycetes</taxon>
        <taxon>Neocallimastigales</taxon>
        <taxon>Neocallimastigaceae</taxon>
        <taxon>Neocallimastix</taxon>
    </lineage>
</organism>
<evidence type="ECO:0008006" key="21">
    <source>
        <dbReference type="Google" id="ProtNLM"/>
    </source>
</evidence>
<evidence type="ECO:0000259" key="16">
    <source>
        <dbReference type="Pfam" id="PF01433"/>
    </source>
</evidence>
<evidence type="ECO:0000313" key="20">
    <source>
        <dbReference type="Proteomes" id="UP000193920"/>
    </source>
</evidence>
<dbReference type="Gene3D" id="1.10.390.10">
    <property type="entry name" value="Neutral Protease Domain 2"/>
    <property type="match status" value="1"/>
</dbReference>
<comment type="subcellular location">
    <subcellularLocation>
        <location evidence="1">Membrane</location>
        <topology evidence="1">Single-pass type II membrane protein</topology>
    </subcellularLocation>
</comment>
<dbReference type="FunFam" id="2.60.40.1730:FF:000001">
    <property type="entry name" value="Leucyl-cystinyl aminopeptidase"/>
    <property type="match status" value="1"/>
</dbReference>
<dbReference type="CDD" id="cd09601">
    <property type="entry name" value="M1_APN-Q_like"/>
    <property type="match status" value="1"/>
</dbReference>
<dbReference type="GO" id="GO:0008270">
    <property type="term" value="F:zinc ion binding"/>
    <property type="evidence" value="ECO:0007669"/>
    <property type="project" value="InterPro"/>
</dbReference>
<feature type="binding site" evidence="14">
    <location>
        <position position="398"/>
    </location>
    <ligand>
        <name>Zn(2+)</name>
        <dbReference type="ChEBI" id="CHEBI:29105"/>
        <note>catalytic</note>
    </ligand>
</feature>
<dbReference type="InterPro" id="IPR042097">
    <property type="entry name" value="Aminopeptidase_N-like_N_sf"/>
</dbReference>
<dbReference type="AlphaFoldDB" id="A0A1Y2BSW0"/>
<keyword evidence="6" id="KW-0378">Hydrolase</keyword>
<dbReference type="GO" id="GO:0005615">
    <property type="term" value="C:extracellular space"/>
    <property type="evidence" value="ECO:0007669"/>
    <property type="project" value="TreeGrafter"/>
</dbReference>
<dbReference type="Gene3D" id="2.60.40.1910">
    <property type="match status" value="1"/>
</dbReference>
<feature type="site" description="Transition state stabilizer" evidence="15">
    <location>
        <position position="476"/>
    </location>
</feature>
<evidence type="ECO:0000256" key="3">
    <source>
        <dbReference type="ARBA" id="ARBA00022670"/>
    </source>
</evidence>
<dbReference type="GO" id="GO:0042277">
    <property type="term" value="F:peptide binding"/>
    <property type="evidence" value="ECO:0007669"/>
    <property type="project" value="TreeGrafter"/>
</dbReference>
<dbReference type="GO" id="GO:0043171">
    <property type="term" value="P:peptide catabolic process"/>
    <property type="evidence" value="ECO:0007669"/>
    <property type="project" value="TreeGrafter"/>
</dbReference>
<dbReference type="InterPro" id="IPR027268">
    <property type="entry name" value="Peptidase_M4/M1_CTD_sf"/>
</dbReference>
<protein>
    <recommendedName>
        <fullName evidence="21">Aminopeptidase</fullName>
    </recommendedName>
</protein>
<evidence type="ECO:0000259" key="17">
    <source>
        <dbReference type="Pfam" id="PF11838"/>
    </source>
</evidence>
<dbReference type="InterPro" id="IPR050344">
    <property type="entry name" value="Peptidase_M1_aminopeptidases"/>
</dbReference>
<dbReference type="EMBL" id="MCOG01000140">
    <property type="protein sequence ID" value="ORY37839.1"/>
    <property type="molecule type" value="Genomic_DNA"/>
</dbReference>
<feature type="domain" description="Peptidase M1 membrane alanine aminopeptidase" evidence="16">
    <location>
        <begin position="322"/>
        <end position="554"/>
    </location>
</feature>
<dbReference type="PANTHER" id="PTHR11533">
    <property type="entry name" value="PROTEASE M1 ZINC METALLOPROTEASE"/>
    <property type="match status" value="1"/>
</dbReference>
<keyword evidence="12" id="KW-0325">Glycoprotein</keyword>
<evidence type="ECO:0000256" key="14">
    <source>
        <dbReference type="PIRSR" id="PIRSR634016-3"/>
    </source>
</evidence>
<comment type="cofactor">
    <cofactor evidence="14">
        <name>Zn(2+)</name>
        <dbReference type="ChEBI" id="CHEBI:29105"/>
    </cofactor>
    <text evidence="14">Binds 1 zinc ion per subunit.</text>
</comment>
<keyword evidence="8" id="KW-0735">Signal-anchor</keyword>
<feature type="binding site" evidence="14">
    <location>
        <position position="394"/>
    </location>
    <ligand>
        <name>Zn(2+)</name>
        <dbReference type="ChEBI" id="CHEBI:29105"/>
        <note>catalytic</note>
    </ligand>
</feature>
<evidence type="ECO:0000313" key="19">
    <source>
        <dbReference type="EMBL" id="ORY37839.1"/>
    </source>
</evidence>
<dbReference type="InterPro" id="IPR034016">
    <property type="entry name" value="M1_APN-typ"/>
</dbReference>
<evidence type="ECO:0000259" key="18">
    <source>
        <dbReference type="Pfam" id="PF17900"/>
    </source>
</evidence>
<keyword evidence="9" id="KW-1133">Transmembrane helix</keyword>
<feature type="binding site" evidence="14">
    <location>
        <position position="417"/>
    </location>
    <ligand>
        <name>Zn(2+)</name>
        <dbReference type="ChEBI" id="CHEBI:29105"/>
        <note>catalytic</note>
    </ligand>
</feature>
<name>A0A1Y2BSW0_9FUNG</name>
<keyword evidence="3" id="KW-0645">Protease</keyword>
<feature type="active site" description="Proton acceptor" evidence="13">
    <location>
        <position position="395"/>
    </location>
</feature>
<dbReference type="GO" id="GO:0006508">
    <property type="term" value="P:proteolysis"/>
    <property type="evidence" value="ECO:0007669"/>
    <property type="project" value="UniProtKB-KW"/>
</dbReference>
<accession>A0A1Y2BSW0</accession>
<evidence type="ECO:0000256" key="6">
    <source>
        <dbReference type="ARBA" id="ARBA00022801"/>
    </source>
</evidence>